<protein>
    <submittedName>
        <fullName evidence="2">Uncharacterized protein</fullName>
    </submittedName>
</protein>
<organism evidence="2 3">
    <name type="scientific">Pseudomonas folii</name>
    <dbReference type="NCBI Taxonomy" id="2762593"/>
    <lineage>
        <taxon>Bacteria</taxon>
        <taxon>Pseudomonadati</taxon>
        <taxon>Pseudomonadota</taxon>
        <taxon>Gammaproteobacteria</taxon>
        <taxon>Pseudomonadales</taxon>
        <taxon>Pseudomonadaceae</taxon>
        <taxon>Pseudomonas</taxon>
    </lineage>
</organism>
<dbReference type="Proteomes" id="UP000651852">
    <property type="component" value="Unassembled WGS sequence"/>
</dbReference>
<sequence>MNKTDRQTLVVSVKKYLTIVFMLCFVGACIYTYLYKPEFPSEIVLKQDFIPGQQIYIVQDARDSDEPKSLRFYVNNGGSRNDEAMKVRLGKTPPFLVSDTDLKDVIIQRVPNGLHIKLKGAVSNYQSDLYLEDGDTYTTYRVSLEQVETRPPLPSGR</sequence>
<keyword evidence="1" id="KW-0812">Transmembrane</keyword>
<keyword evidence="3" id="KW-1185">Reference proteome</keyword>
<dbReference type="PROSITE" id="PS51257">
    <property type="entry name" value="PROKAR_LIPOPROTEIN"/>
    <property type="match status" value="1"/>
</dbReference>
<evidence type="ECO:0000256" key="1">
    <source>
        <dbReference type="SAM" id="Phobius"/>
    </source>
</evidence>
<comment type="caution">
    <text evidence="2">The sequence shown here is derived from an EMBL/GenBank/DDBJ whole genome shotgun (WGS) entry which is preliminary data.</text>
</comment>
<reference evidence="2 3" key="1">
    <citation type="submission" date="2020-08" db="EMBL/GenBank/DDBJ databases">
        <title>Putative novel bacterial strains isolated from necrotic wheat leaf tissues caused by Xanthomonas translucens.</title>
        <authorList>
            <person name="Tambong J.T."/>
        </authorList>
    </citation>
    <scope>NUCLEOTIDE SEQUENCE [LARGE SCALE GENOMIC DNA]</scope>
    <source>
        <strain evidence="2 3">DOAB 1069</strain>
    </source>
</reference>
<feature type="transmembrane region" description="Helical" evidence="1">
    <location>
        <begin position="16"/>
        <end position="35"/>
    </location>
</feature>
<keyword evidence="1" id="KW-0472">Membrane</keyword>
<proteinExistence type="predicted"/>
<accession>A0ABR7AWN0</accession>
<dbReference type="EMBL" id="JACONW010000017">
    <property type="protein sequence ID" value="MBC3949323.1"/>
    <property type="molecule type" value="Genomic_DNA"/>
</dbReference>
<keyword evidence="1" id="KW-1133">Transmembrane helix</keyword>
<evidence type="ECO:0000313" key="3">
    <source>
        <dbReference type="Proteomes" id="UP000651852"/>
    </source>
</evidence>
<gene>
    <name evidence="2" type="ORF">H8S59_06055</name>
</gene>
<dbReference type="RefSeq" id="WP_187520823.1">
    <property type="nucleotide sequence ID" value="NZ_JACONW010000017.1"/>
</dbReference>
<evidence type="ECO:0000313" key="2">
    <source>
        <dbReference type="EMBL" id="MBC3949323.1"/>
    </source>
</evidence>
<name>A0ABR7AWN0_9PSED</name>